<accession>A0A8K0ML42</accession>
<feature type="domain" description="PAZ" evidence="8">
    <location>
        <begin position="378"/>
        <end position="495"/>
    </location>
</feature>
<evidence type="ECO:0000256" key="4">
    <source>
        <dbReference type="ARBA" id="ARBA00022884"/>
    </source>
</evidence>
<dbReference type="GO" id="GO:1990904">
    <property type="term" value="C:ribonucleoprotein complex"/>
    <property type="evidence" value="ECO:0007669"/>
    <property type="project" value="UniProtKB-KW"/>
</dbReference>
<evidence type="ECO:0000256" key="5">
    <source>
        <dbReference type="ARBA" id="ARBA00023158"/>
    </source>
</evidence>
<name>A0A8K0ML42_9ROSA</name>
<dbReference type="SUPFAM" id="SSF53098">
    <property type="entry name" value="Ribonuclease H-like"/>
    <property type="match status" value="1"/>
</dbReference>
<gene>
    <name evidence="10" type="ORF">FNV43_RR06128</name>
</gene>
<dbReference type="PROSITE" id="PS50821">
    <property type="entry name" value="PAZ"/>
    <property type="match status" value="1"/>
</dbReference>
<dbReference type="EMBL" id="VOIH02000003">
    <property type="protein sequence ID" value="KAF3450049.1"/>
    <property type="molecule type" value="Genomic_DNA"/>
</dbReference>
<keyword evidence="3" id="KW-0810">Translation regulation</keyword>
<dbReference type="FunFam" id="2.170.260.10:FF:000008">
    <property type="entry name" value="Protein argonaute 7"/>
    <property type="match status" value="1"/>
</dbReference>
<dbReference type="SUPFAM" id="SSF101690">
    <property type="entry name" value="PAZ domain"/>
    <property type="match status" value="1"/>
</dbReference>
<dbReference type="InterPro" id="IPR014811">
    <property type="entry name" value="ArgoL1"/>
</dbReference>
<dbReference type="PANTHER" id="PTHR22891">
    <property type="entry name" value="EUKARYOTIC TRANSLATION INITIATION FACTOR 2C"/>
    <property type="match status" value="1"/>
</dbReference>
<protein>
    <recommendedName>
        <fullName evidence="12">Protein argonaute 2-like</fullName>
    </recommendedName>
</protein>
<keyword evidence="5" id="KW-0943">RNA-mediated gene silencing</keyword>
<feature type="region of interest" description="Disordered" evidence="7">
    <location>
        <begin position="103"/>
        <end position="135"/>
    </location>
</feature>
<dbReference type="OrthoDB" id="10252740at2759"/>
<comment type="similarity">
    <text evidence="1">Belongs to the argonaute family. Ago subfamily.</text>
</comment>
<dbReference type="CDD" id="cd04657">
    <property type="entry name" value="Piwi_ago-like"/>
    <property type="match status" value="1"/>
</dbReference>
<dbReference type="SMART" id="SM00949">
    <property type="entry name" value="PAZ"/>
    <property type="match status" value="1"/>
</dbReference>
<comment type="caution">
    <text evidence="10">The sequence shown here is derived from an EMBL/GenBank/DDBJ whole genome shotgun (WGS) entry which is preliminary data.</text>
</comment>
<feature type="compositionally biased region" description="Low complexity" evidence="7">
    <location>
        <begin position="103"/>
        <end position="113"/>
    </location>
</feature>
<dbReference type="GO" id="GO:0051607">
    <property type="term" value="P:defense response to virus"/>
    <property type="evidence" value="ECO:0007669"/>
    <property type="project" value="UniProtKB-ARBA"/>
</dbReference>
<feature type="compositionally biased region" description="Gly residues" evidence="7">
    <location>
        <begin position="9"/>
        <end position="19"/>
    </location>
</feature>
<evidence type="ECO:0000259" key="9">
    <source>
        <dbReference type="PROSITE" id="PS50822"/>
    </source>
</evidence>
<dbReference type="SMART" id="SM00950">
    <property type="entry name" value="Piwi"/>
    <property type="match status" value="1"/>
</dbReference>
<evidence type="ECO:0000256" key="7">
    <source>
        <dbReference type="SAM" id="MobiDB-lite"/>
    </source>
</evidence>
<feature type="compositionally biased region" description="Low complexity" evidence="7">
    <location>
        <begin position="58"/>
        <end position="74"/>
    </location>
</feature>
<keyword evidence="11" id="KW-1185">Reference proteome</keyword>
<dbReference type="Pfam" id="PF16486">
    <property type="entry name" value="ArgoN"/>
    <property type="match status" value="1"/>
</dbReference>
<keyword evidence="4" id="KW-0694">RNA-binding</keyword>
<dbReference type="Pfam" id="PF02171">
    <property type="entry name" value="Piwi"/>
    <property type="match status" value="1"/>
</dbReference>
<dbReference type="AlphaFoldDB" id="A0A8K0ML42"/>
<dbReference type="Pfam" id="PF08699">
    <property type="entry name" value="ArgoL1"/>
    <property type="match status" value="1"/>
</dbReference>
<sequence length="1026" mass="115255">MERGNAYRGRGGGRGAGGRGYRRVRGRGRGSGSGVGHQQHEQNQYHQRCDQHQNQQTSGSWSQSNAAGAAAVGEGVHRQYQQNQPHPQRYQVDVDLSRLEIASGSGEGSSARGGHARSQRGGGPWKGGPHQEWRPVTVPVESPGMSEKVLPVKHHDSDKIVPMKQPDDGGSNFIRTASLLVNYFPMKYNPESVIMHYDVDVKPEMPPKSDLPVKISKSDLSTIRNELFSDSSAQFPLSMTAYDGEKNIFSAVALPTGPFKVEVLRGQDTNARSYIITLKLVNELRLRKLTDYLRGCIPSVPRDILQGMDLVMNENPTRNMMSVWRNGRYFCPRNHKPNDDLGGGIGTFRGFQHSLKPTHQGLALCLDYSVFAFCNPMPVIDFLKKHIGVDGFDLKNFRRYRINAECALKGLKVYVTHHETKQKYTINGFTNEIAGDCTFDVEDPNGQNPPERIRLYNYYRDRYGKDIEYKDLPCLDLEKPGKRNYVPMEFCVLAGGQRFQKETLDRDAAIMLKNISLELPNVREKMICNMVRSEDGPCGGDVTRNFGFEVSMNMTKVRGRIIGPPELKLGAPNGKFTKIAVDKENCEWNLVDKLVVEGKPIQRWAVLDFSNFDRSKLFPEQFIPKFISRCRRLGIKMEEPLFYQPTSMNKFRSVDVLRELLEGVNERVYKIGKGHLQVLLCVMSRKDPGYKYLKWISETQIGIVTQCCLSSYANKANDQYLANLGLKINAKLGGSNVELSERLPLLEGAGHTMFLGADVNHPGSWTTTSPSIAAVVGSMNWPAGNRYAARVRPQDRRSEKILHFGDMCLELVETYARLNKVLPDKIILFRVGVSEGQFDMVLNEELLDLKRVFKTRSYSLSITLIVAQKCHQTRFFPASSQDGSSTGNVCPGTVVDTNIVHPFLNDFYLCSHNVSIGTSKPTHYYVLWDDHKFPSDHLQKLIYSMCFTMAHCTRPVSLVPPLYYADLAAHRGRLYHEAVVDGQPEASTVSSSPPASLASSPLSSAASTHERFFKLNAHLENNMFFI</sequence>
<dbReference type="InterPro" id="IPR012337">
    <property type="entry name" value="RNaseH-like_sf"/>
</dbReference>
<dbReference type="InterPro" id="IPR036085">
    <property type="entry name" value="PAZ_dom_sf"/>
</dbReference>
<dbReference type="Proteomes" id="UP000796880">
    <property type="component" value="Unassembled WGS sequence"/>
</dbReference>
<dbReference type="GO" id="GO:0006417">
    <property type="term" value="P:regulation of translation"/>
    <property type="evidence" value="ECO:0007669"/>
    <property type="project" value="UniProtKB-KW"/>
</dbReference>
<feature type="compositionally biased region" description="Polar residues" evidence="7">
    <location>
        <begin position="41"/>
        <end position="57"/>
    </location>
</feature>
<organism evidence="10 11">
    <name type="scientific">Rhamnella rubrinervis</name>
    <dbReference type="NCBI Taxonomy" id="2594499"/>
    <lineage>
        <taxon>Eukaryota</taxon>
        <taxon>Viridiplantae</taxon>
        <taxon>Streptophyta</taxon>
        <taxon>Embryophyta</taxon>
        <taxon>Tracheophyta</taxon>
        <taxon>Spermatophyta</taxon>
        <taxon>Magnoliopsida</taxon>
        <taxon>eudicotyledons</taxon>
        <taxon>Gunneridae</taxon>
        <taxon>Pentapetalae</taxon>
        <taxon>rosids</taxon>
        <taxon>fabids</taxon>
        <taxon>Rosales</taxon>
        <taxon>Rhamnaceae</taxon>
        <taxon>rhamnoid group</taxon>
        <taxon>Rhamneae</taxon>
        <taxon>Rhamnella</taxon>
    </lineage>
</organism>
<dbReference type="InterPro" id="IPR045246">
    <property type="entry name" value="Piwi_ago-like"/>
</dbReference>
<keyword evidence="6" id="KW-0687">Ribonucleoprotein</keyword>
<evidence type="ECO:0000256" key="3">
    <source>
        <dbReference type="ARBA" id="ARBA00022845"/>
    </source>
</evidence>
<dbReference type="Gene3D" id="3.40.50.2300">
    <property type="match status" value="1"/>
</dbReference>
<dbReference type="GO" id="GO:0031047">
    <property type="term" value="P:regulatory ncRNA-mediated gene silencing"/>
    <property type="evidence" value="ECO:0007669"/>
    <property type="project" value="UniProtKB-KW"/>
</dbReference>
<feature type="domain" description="Piwi" evidence="9">
    <location>
        <begin position="678"/>
        <end position="969"/>
    </location>
</feature>
<dbReference type="InterPro" id="IPR032474">
    <property type="entry name" value="Argonaute_N"/>
</dbReference>
<reference evidence="10" key="1">
    <citation type="submission" date="2020-03" db="EMBL/GenBank/DDBJ databases">
        <title>A high-quality chromosome-level genome assembly of a woody plant with both climbing and erect habits, Rhamnella rubrinervis.</title>
        <authorList>
            <person name="Lu Z."/>
            <person name="Yang Y."/>
            <person name="Zhu X."/>
            <person name="Sun Y."/>
        </authorList>
    </citation>
    <scope>NUCLEOTIDE SEQUENCE</scope>
    <source>
        <strain evidence="10">BYM</strain>
        <tissue evidence="10">Leaf</tissue>
    </source>
</reference>
<evidence type="ECO:0000259" key="8">
    <source>
        <dbReference type="PROSITE" id="PS50821"/>
    </source>
</evidence>
<dbReference type="Pfam" id="PF02170">
    <property type="entry name" value="PAZ"/>
    <property type="match status" value="1"/>
</dbReference>
<dbReference type="InterPro" id="IPR003100">
    <property type="entry name" value="PAZ_dom"/>
</dbReference>
<dbReference type="GO" id="GO:0003723">
    <property type="term" value="F:RNA binding"/>
    <property type="evidence" value="ECO:0007669"/>
    <property type="project" value="UniProtKB-KW"/>
</dbReference>
<proteinExistence type="inferred from homology"/>
<dbReference type="InterPro" id="IPR003165">
    <property type="entry name" value="Piwi"/>
</dbReference>
<evidence type="ECO:0000313" key="10">
    <source>
        <dbReference type="EMBL" id="KAF3450049.1"/>
    </source>
</evidence>
<feature type="region of interest" description="Disordered" evidence="7">
    <location>
        <begin position="1"/>
        <end position="86"/>
    </location>
</feature>
<evidence type="ECO:0000256" key="6">
    <source>
        <dbReference type="ARBA" id="ARBA00023274"/>
    </source>
</evidence>
<dbReference type="Gene3D" id="2.170.260.10">
    <property type="entry name" value="paz domain"/>
    <property type="match status" value="1"/>
</dbReference>
<dbReference type="CDD" id="cd02846">
    <property type="entry name" value="PAZ_argonaute_like"/>
    <property type="match status" value="1"/>
</dbReference>
<dbReference type="PROSITE" id="PS50822">
    <property type="entry name" value="PIWI"/>
    <property type="match status" value="1"/>
</dbReference>
<dbReference type="InterPro" id="IPR036397">
    <property type="entry name" value="RNaseH_sf"/>
</dbReference>
<evidence type="ECO:0000256" key="1">
    <source>
        <dbReference type="ARBA" id="ARBA00008201"/>
    </source>
</evidence>
<dbReference type="SMART" id="SM01163">
    <property type="entry name" value="DUF1785"/>
    <property type="match status" value="1"/>
</dbReference>
<evidence type="ECO:0000313" key="11">
    <source>
        <dbReference type="Proteomes" id="UP000796880"/>
    </source>
</evidence>
<dbReference type="Gene3D" id="3.30.420.10">
    <property type="entry name" value="Ribonuclease H-like superfamily/Ribonuclease H"/>
    <property type="match status" value="1"/>
</dbReference>
<keyword evidence="2" id="KW-0678">Repressor</keyword>
<evidence type="ECO:0000256" key="2">
    <source>
        <dbReference type="ARBA" id="ARBA00022491"/>
    </source>
</evidence>
<evidence type="ECO:0008006" key="12">
    <source>
        <dbReference type="Google" id="ProtNLM"/>
    </source>
</evidence>